<accession>A0A151I6M1</accession>
<organism evidence="2 3">
    <name type="scientific">Cyphomyrmex costatus</name>
    <dbReference type="NCBI Taxonomy" id="456900"/>
    <lineage>
        <taxon>Eukaryota</taxon>
        <taxon>Metazoa</taxon>
        <taxon>Ecdysozoa</taxon>
        <taxon>Arthropoda</taxon>
        <taxon>Hexapoda</taxon>
        <taxon>Insecta</taxon>
        <taxon>Pterygota</taxon>
        <taxon>Neoptera</taxon>
        <taxon>Endopterygota</taxon>
        <taxon>Hymenoptera</taxon>
        <taxon>Apocrita</taxon>
        <taxon>Aculeata</taxon>
        <taxon>Formicoidea</taxon>
        <taxon>Formicidae</taxon>
        <taxon>Myrmicinae</taxon>
        <taxon>Cyphomyrmex</taxon>
    </lineage>
</organism>
<dbReference type="InterPro" id="IPR008906">
    <property type="entry name" value="HATC_C_dom"/>
</dbReference>
<keyword evidence="3" id="KW-1185">Reference proteome</keyword>
<dbReference type="Proteomes" id="UP000078542">
    <property type="component" value="Unassembled WGS sequence"/>
</dbReference>
<dbReference type="InterPro" id="IPR012337">
    <property type="entry name" value="RNaseH-like_sf"/>
</dbReference>
<sequence length="657" mass="75455">MDNGKVVIKKERRFKYAWLDEDNFKGWLAPHPTDRNKAMCISCNIVIRCCKTDLTRHAQTPKHINKLTNKNQSLNESTISHIDEVKSTEIQLAAFFVEHNVAFYTADHLIPLLKKVCIKPEVVQDLSLARSKCSNIVKEVIAKRETEKLVENLQSRRFSILIDESTDITDTKIMCVLVQFLSTNKKLKTQLLELIPLDATDCSASKLFKIFKEALEKKNIPLKNIVGMASDNASVMIGRKNSFFSHLQLEVPDVVLLNCICHSSAIVASKACEELPKSCENLIRGIATYVSGSAKRCAILKEFQDFFEVEKNKILKLSNTRWLVLHKCVTRILDNWDVLTNFFILAVHEDKLKSAETILSELNNITIKSYLLFLKFSLHFFNSFNAFFQSRKILVHKLFENSQQMIRQIAQNFMTLEALKDIVNLDVENENNILSLDNIYVGSECENLLATLPLEEAQEIRVKCLKFYKTAVREMLKRLPYKGAFFQHLTFLNPDIALFDEARIKIKDLSCIAARIAKNINFSTLNYEWRILPSVFNNLKKKELACLEINEMWKKILEFKDCSEEQMFPNLEIIVEAVFSLPHSNAEAERIFSIVTDVKNKKRNRLSVETISAICIARSSFQAEGTNCINFEVDSRHLELHSPQNLYVEQCSSSNND</sequence>
<protein>
    <recommendedName>
        <fullName evidence="1">HAT C-terminal dimerisation domain-containing protein</fullName>
    </recommendedName>
</protein>
<dbReference type="Pfam" id="PF05699">
    <property type="entry name" value="Dimer_Tnp_hAT"/>
    <property type="match status" value="1"/>
</dbReference>
<dbReference type="SUPFAM" id="SSF53098">
    <property type="entry name" value="Ribonuclease H-like"/>
    <property type="match status" value="1"/>
</dbReference>
<name>A0A151I6M1_9HYME</name>
<dbReference type="AlphaFoldDB" id="A0A151I6M1"/>
<dbReference type="GO" id="GO:0046983">
    <property type="term" value="F:protein dimerization activity"/>
    <property type="evidence" value="ECO:0007669"/>
    <property type="project" value="InterPro"/>
</dbReference>
<dbReference type="PANTHER" id="PTHR37162">
    <property type="entry name" value="HAT FAMILY DIMERISATION DOMAINCONTAINING PROTEIN-RELATED"/>
    <property type="match status" value="1"/>
</dbReference>
<reference evidence="2 3" key="1">
    <citation type="submission" date="2016-03" db="EMBL/GenBank/DDBJ databases">
        <title>Cyphomyrmex costatus WGS genome.</title>
        <authorList>
            <person name="Nygaard S."/>
            <person name="Hu H."/>
            <person name="Boomsma J."/>
            <person name="Zhang G."/>
        </authorList>
    </citation>
    <scope>NUCLEOTIDE SEQUENCE [LARGE SCALE GENOMIC DNA]</scope>
    <source>
        <strain evidence="2">MS0001</strain>
        <tissue evidence="2">Whole body</tissue>
    </source>
</reference>
<gene>
    <name evidence="2" type="ORF">ALC62_15647</name>
</gene>
<dbReference type="PANTHER" id="PTHR37162:SF1">
    <property type="entry name" value="BED-TYPE DOMAIN-CONTAINING PROTEIN"/>
    <property type="match status" value="1"/>
</dbReference>
<evidence type="ECO:0000313" key="3">
    <source>
        <dbReference type="Proteomes" id="UP000078542"/>
    </source>
</evidence>
<dbReference type="STRING" id="456900.A0A151I6M1"/>
<evidence type="ECO:0000259" key="1">
    <source>
        <dbReference type="Pfam" id="PF05699"/>
    </source>
</evidence>
<feature type="domain" description="HAT C-terminal dimerisation" evidence="1">
    <location>
        <begin position="546"/>
        <end position="619"/>
    </location>
</feature>
<proteinExistence type="predicted"/>
<evidence type="ECO:0000313" key="2">
    <source>
        <dbReference type="EMBL" id="KYM93750.1"/>
    </source>
</evidence>
<dbReference type="EMBL" id="KQ978466">
    <property type="protein sequence ID" value="KYM93750.1"/>
    <property type="molecule type" value="Genomic_DNA"/>
</dbReference>